<dbReference type="Proteomes" id="UP000824140">
    <property type="component" value="Unassembled WGS sequence"/>
</dbReference>
<keyword evidence="4 6" id="KW-1133">Transmembrane helix</keyword>
<evidence type="ECO:0000256" key="2">
    <source>
        <dbReference type="ARBA" id="ARBA00022475"/>
    </source>
</evidence>
<evidence type="ECO:0000313" key="7">
    <source>
        <dbReference type="EMBL" id="HIS92011.1"/>
    </source>
</evidence>
<feature type="transmembrane region" description="Helical" evidence="6">
    <location>
        <begin position="209"/>
        <end position="226"/>
    </location>
</feature>
<dbReference type="PANTHER" id="PTHR30294">
    <property type="entry name" value="MEMBRANE COMPONENT OF ABC TRANSPORTER YHHJ-RELATED"/>
    <property type="match status" value="1"/>
</dbReference>
<feature type="transmembrane region" description="Helical" evidence="6">
    <location>
        <begin position="156"/>
        <end position="179"/>
    </location>
</feature>
<dbReference type="InterPro" id="IPR051449">
    <property type="entry name" value="ABC-2_transporter_component"/>
</dbReference>
<keyword evidence="5 6" id="KW-0472">Membrane</keyword>
<evidence type="ECO:0000256" key="3">
    <source>
        <dbReference type="ARBA" id="ARBA00022692"/>
    </source>
</evidence>
<accession>A0A9D1FYV9</accession>
<organism evidence="7 8">
    <name type="scientific">Candidatus Alectryocaccomicrobium excrementavium</name>
    <dbReference type="NCBI Taxonomy" id="2840668"/>
    <lineage>
        <taxon>Bacteria</taxon>
        <taxon>Bacillati</taxon>
        <taxon>Bacillota</taxon>
        <taxon>Clostridia</taxon>
        <taxon>Candidatus Alectryocaccomicrobium</taxon>
    </lineage>
</organism>
<evidence type="ECO:0000256" key="6">
    <source>
        <dbReference type="SAM" id="Phobius"/>
    </source>
</evidence>
<feature type="transmembrane region" description="Helical" evidence="6">
    <location>
        <begin position="12"/>
        <end position="35"/>
    </location>
</feature>
<dbReference type="GO" id="GO:0005886">
    <property type="term" value="C:plasma membrane"/>
    <property type="evidence" value="ECO:0007669"/>
    <property type="project" value="UniProtKB-SubCell"/>
</dbReference>
<reference evidence="7" key="2">
    <citation type="journal article" date="2021" name="PeerJ">
        <title>Extensive microbial diversity within the chicken gut microbiome revealed by metagenomics and culture.</title>
        <authorList>
            <person name="Gilroy R."/>
            <person name="Ravi A."/>
            <person name="Getino M."/>
            <person name="Pursley I."/>
            <person name="Horton D.L."/>
            <person name="Alikhan N.F."/>
            <person name="Baker D."/>
            <person name="Gharbi K."/>
            <person name="Hall N."/>
            <person name="Watson M."/>
            <person name="Adriaenssens E.M."/>
            <person name="Foster-Nyarko E."/>
            <person name="Jarju S."/>
            <person name="Secka A."/>
            <person name="Antonio M."/>
            <person name="Oren A."/>
            <person name="Chaudhuri R.R."/>
            <person name="La Ragione R."/>
            <person name="Hildebrand F."/>
            <person name="Pallen M.J."/>
        </authorList>
    </citation>
    <scope>NUCLEOTIDE SEQUENCE</scope>
    <source>
        <strain evidence="7">13766</strain>
    </source>
</reference>
<proteinExistence type="predicted"/>
<feature type="transmembrane region" description="Helical" evidence="6">
    <location>
        <begin position="185"/>
        <end position="202"/>
    </location>
</feature>
<evidence type="ECO:0000256" key="1">
    <source>
        <dbReference type="ARBA" id="ARBA00004651"/>
    </source>
</evidence>
<gene>
    <name evidence="7" type="ORF">IAA84_03235</name>
</gene>
<dbReference type="EMBL" id="DVJN01000062">
    <property type="protein sequence ID" value="HIS92011.1"/>
    <property type="molecule type" value="Genomic_DNA"/>
</dbReference>
<feature type="transmembrane region" description="Helical" evidence="6">
    <location>
        <begin position="47"/>
        <end position="69"/>
    </location>
</feature>
<comment type="subcellular location">
    <subcellularLocation>
        <location evidence="1">Cell membrane</location>
        <topology evidence="1">Multi-pass membrane protein</topology>
    </subcellularLocation>
</comment>
<feature type="transmembrane region" description="Helical" evidence="6">
    <location>
        <begin position="90"/>
        <end position="115"/>
    </location>
</feature>
<dbReference type="GO" id="GO:0140359">
    <property type="term" value="F:ABC-type transporter activity"/>
    <property type="evidence" value="ECO:0007669"/>
    <property type="project" value="InterPro"/>
</dbReference>
<dbReference type="PANTHER" id="PTHR30294:SF29">
    <property type="entry name" value="MULTIDRUG ABC TRANSPORTER PERMEASE YBHS-RELATED"/>
    <property type="match status" value="1"/>
</dbReference>
<name>A0A9D1FYV9_9FIRM</name>
<reference evidence="7" key="1">
    <citation type="submission" date="2020-10" db="EMBL/GenBank/DDBJ databases">
        <authorList>
            <person name="Gilroy R."/>
        </authorList>
    </citation>
    <scope>NUCLEOTIDE SEQUENCE</scope>
    <source>
        <strain evidence="7">13766</strain>
    </source>
</reference>
<comment type="caution">
    <text evidence="7">The sequence shown here is derived from an EMBL/GenBank/DDBJ whole genome shotgun (WGS) entry which is preliminary data.</text>
</comment>
<dbReference type="AlphaFoldDB" id="A0A9D1FYV9"/>
<evidence type="ECO:0000256" key="5">
    <source>
        <dbReference type="ARBA" id="ARBA00023136"/>
    </source>
</evidence>
<keyword evidence="2" id="KW-1003">Cell membrane</keyword>
<feature type="transmembrane region" description="Helical" evidence="6">
    <location>
        <begin position="263"/>
        <end position="281"/>
    </location>
</feature>
<sequence length="288" mass="31459">MIAVFKREWGAYFHGMTGYLFIAFVLLFAGIYTMMYNLSGAYANFEYVLDAISFLYLIAVPVLTMRAVAEEKRQKTDQLLYSLPIRLSGVVLGKYLAMLAVLALPTAILSLYPLLLSRFGHVYLPTAYASLFAFFLLGATLLSIGLFLSSVTESQVISAVVCLAVMLLLYFMPALAGVLPATPGASLIALMVGAALVSGVVYRLTHNSLFAMGLLVVLAGGLFAWYDVDTAAFSGLFAQMLGGLSVFDRFEPFINGVLDGTSVVYFLSWIGVFLFLSVQALEKRRWSE</sequence>
<feature type="transmembrane region" description="Helical" evidence="6">
    <location>
        <begin position="127"/>
        <end position="149"/>
    </location>
</feature>
<protein>
    <submittedName>
        <fullName evidence="7">ABC transporter permease subunit</fullName>
    </submittedName>
</protein>
<evidence type="ECO:0000313" key="8">
    <source>
        <dbReference type="Proteomes" id="UP000824140"/>
    </source>
</evidence>
<keyword evidence="3 6" id="KW-0812">Transmembrane</keyword>
<evidence type="ECO:0000256" key="4">
    <source>
        <dbReference type="ARBA" id="ARBA00022989"/>
    </source>
</evidence>
<dbReference type="Pfam" id="PF12679">
    <property type="entry name" value="ABC2_membrane_2"/>
    <property type="match status" value="1"/>
</dbReference>